<evidence type="ECO:0000313" key="5">
    <source>
        <dbReference type="Proteomes" id="UP000005666"/>
    </source>
</evidence>
<evidence type="ECO:0000256" key="1">
    <source>
        <dbReference type="ARBA" id="ARBA00022741"/>
    </source>
</evidence>
<feature type="domain" description="ABC transporter" evidence="3">
    <location>
        <begin position="8"/>
        <end position="270"/>
    </location>
</feature>
<keyword evidence="2" id="KW-0067">ATP-binding</keyword>
<name>G8BWR9_TETPH</name>
<dbReference type="InterPro" id="IPR003439">
    <property type="entry name" value="ABC_transporter-like_ATP-bd"/>
</dbReference>
<dbReference type="Gene3D" id="3.40.50.300">
    <property type="entry name" value="P-loop containing nucleotide triphosphate hydrolases"/>
    <property type="match status" value="2"/>
</dbReference>
<dbReference type="OrthoDB" id="10255969at2759"/>
<feature type="domain" description="ABC transporter" evidence="3">
    <location>
        <begin position="311"/>
        <end position="542"/>
    </location>
</feature>
<keyword evidence="5" id="KW-1185">Reference proteome</keyword>
<dbReference type="KEGG" id="tpf:TPHA_0H00120"/>
<keyword evidence="1" id="KW-0547">Nucleotide-binding</keyword>
<dbReference type="GO" id="GO:0005524">
    <property type="term" value="F:ATP binding"/>
    <property type="evidence" value="ECO:0007669"/>
    <property type="project" value="UniProtKB-KW"/>
</dbReference>
<dbReference type="eggNOG" id="KOG0927">
    <property type="taxonomic scope" value="Eukaryota"/>
</dbReference>
<proteinExistence type="predicted"/>
<dbReference type="PROSITE" id="PS50893">
    <property type="entry name" value="ABC_TRANSPORTER_2"/>
    <property type="match status" value="2"/>
</dbReference>
<dbReference type="PANTHER" id="PTHR43514:SF4">
    <property type="entry name" value="ABC TRANSPORTER I FAMILY MEMBER 10"/>
    <property type="match status" value="1"/>
</dbReference>
<evidence type="ECO:0000256" key="2">
    <source>
        <dbReference type="ARBA" id="ARBA00022840"/>
    </source>
</evidence>
<dbReference type="STRING" id="1071381.G8BWR9"/>
<dbReference type="PANTHER" id="PTHR43514">
    <property type="entry name" value="ABC TRANSPORTER I FAMILY MEMBER 10"/>
    <property type="match status" value="1"/>
</dbReference>
<dbReference type="GeneID" id="11534040"/>
<dbReference type="Proteomes" id="UP000005666">
    <property type="component" value="Chromosome 8"/>
</dbReference>
<dbReference type="EMBL" id="HE612863">
    <property type="protein sequence ID" value="CCE64223.1"/>
    <property type="molecule type" value="Genomic_DNA"/>
</dbReference>
<dbReference type="SMART" id="SM00382">
    <property type="entry name" value="AAA"/>
    <property type="match status" value="2"/>
</dbReference>
<evidence type="ECO:0000313" key="4">
    <source>
        <dbReference type="EMBL" id="CCE64223.1"/>
    </source>
</evidence>
<dbReference type="OMA" id="WEIKKHI"/>
<dbReference type="SUPFAM" id="SSF52540">
    <property type="entry name" value="P-loop containing nucleoside triphosphate hydrolases"/>
    <property type="match status" value="2"/>
</dbReference>
<accession>G8BWR9</accession>
<dbReference type="InterPro" id="IPR027417">
    <property type="entry name" value="P-loop_NTPase"/>
</dbReference>
<gene>
    <name evidence="4" type="primary">TPHA0H00120</name>
    <name evidence="4" type="ordered locus">TPHA_0H00120</name>
</gene>
<evidence type="ECO:0000259" key="3">
    <source>
        <dbReference type="PROSITE" id="PS50893"/>
    </source>
</evidence>
<dbReference type="GO" id="GO:0016887">
    <property type="term" value="F:ATP hydrolysis activity"/>
    <property type="evidence" value="ECO:0007669"/>
    <property type="project" value="InterPro"/>
</dbReference>
<organism evidence="4 5">
    <name type="scientific">Tetrapisispora phaffii (strain ATCC 24235 / CBS 4417 / NBRC 1672 / NRRL Y-8282 / UCD 70-5)</name>
    <name type="common">Yeast</name>
    <name type="synonym">Fabospora phaffii</name>
    <dbReference type="NCBI Taxonomy" id="1071381"/>
    <lineage>
        <taxon>Eukaryota</taxon>
        <taxon>Fungi</taxon>
        <taxon>Dikarya</taxon>
        <taxon>Ascomycota</taxon>
        <taxon>Saccharomycotina</taxon>
        <taxon>Saccharomycetes</taxon>
        <taxon>Saccharomycetales</taxon>
        <taxon>Saccharomycetaceae</taxon>
        <taxon>Tetrapisispora</taxon>
    </lineage>
</organism>
<dbReference type="InterPro" id="IPR050334">
    <property type="entry name" value="Molybdenum_import_ModC"/>
</dbReference>
<dbReference type="AlphaFoldDB" id="G8BWR9"/>
<dbReference type="RefSeq" id="XP_003686657.1">
    <property type="nucleotide sequence ID" value="XM_003686609.1"/>
</dbReference>
<sequence length="542" mass="61887">MSNSNFVVKIHDALFKSSLVRSFKFVFAKKIGHLEILHGEKWVVWGPSKTKMLNILGNKYLSVPSLSRTYGKSLNDGSANLTIEQLEFKGVIPTAHLGARYEYFKDSFDQNCKKYILDNAIGSNSVAYDVKTSNRKINMKLYHYLVEKLKLTELQSRWTMGLSNGQMRRARMARSLLKEPDLLLIDDPFLGLDPVTSDTISNFLRDLDSNNNNANRFFTFTSTVIGLRIQDPIPTWCTHICYVNQDGVEFQGPINNFKGKIQEIKELHNKQLLENDRSVSFRNGISAKDLIKDHFYKSSDHKKDNSIRNVFELKDVGIKYKGEAVFTGINWKVESGSRWHLRGANGTGKSTLLALIMAEHPQSWNSKVLDNGIPRKVGKSNYFDINSRIGFASPELHAIVSKDYGDKLTVTELIATGLHYGSPNNFTNNLNKIITIERSRIDAFLKYFNLFDMKDIQFNKLSVTNQKLVLFIRSMIRLPELLLLDEAFSGMDAGIIRICHLFLKKHWPGSIITISHLQQETLDCENYLQLIKRGEYIIGKNI</sequence>
<reference evidence="4 5" key="1">
    <citation type="journal article" date="2011" name="Proc. Natl. Acad. Sci. U.S.A.">
        <title>Evolutionary erosion of yeast sex chromosomes by mating-type switching accidents.</title>
        <authorList>
            <person name="Gordon J.L."/>
            <person name="Armisen D."/>
            <person name="Proux-Wera E."/>
            <person name="Oheigeartaigh S.S."/>
            <person name="Byrne K.P."/>
            <person name="Wolfe K.H."/>
        </authorList>
    </citation>
    <scope>NUCLEOTIDE SEQUENCE [LARGE SCALE GENOMIC DNA]</scope>
    <source>
        <strain evidence="5">ATCC 24235 / CBS 4417 / NBRC 1672 / NRRL Y-8282 / UCD 70-5</strain>
    </source>
</reference>
<dbReference type="InterPro" id="IPR003593">
    <property type="entry name" value="AAA+_ATPase"/>
</dbReference>
<dbReference type="HOGENOM" id="CLU_000604_45_3_1"/>
<dbReference type="Pfam" id="PF00005">
    <property type="entry name" value="ABC_tran"/>
    <property type="match status" value="2"/>
</dbReference>
<protein>
    <recommendedName>
        <fullName evidence="3">ABC transporter domain-containing protein</fullName>
    </recommendedName>
</protein>